<name>A0A803QAL2_CANSA</name>
<dbReference type="Gramene" id="evm.model.08.232">
    <property type="protein sequence ID" value="cds.evm.model.08.232"/>
    <property type="gene ID" value="evm.TU.08.232"/>
</dbReference>
<reference evidence="3" key="2">
    <citation type="submission" date="2021-03" db="UniProtKB">
        <authorList>
            <consortium name="EnsemblPlants"/>
        </authorList>
    </citation>
    <scope>IDENTIFICATION</scope>
</reference>
<proteinExistence type="predicted"/>
<dbReference type="AlphaFoldDB" id="A0A803QAL2"/>
<dbReference type="PANTHER" id="PTHR35218:SF9">
    <property type="entry name" value="ENDONUCLEASE_EXONUCLEASE_PHOSPHATASE DOMAIN-CONTAINING PROTEIN"/>
    <property type="match status" value="1"/>
</dbReference>
<feature type="region of interest" description="Disordered" evidence="1">
    <location>
        <begin position="1"/>
        <end position="24"/>
    </location>
</feature>
<evidence type="ECO:0000313" key="4">
    <source>
        <dbReference type="Proteomes" id="UP000596661"/>
    </source>
</evidence>
<dbReference type="PANTHER" id="PTHR35218">
    <property type="entry name" value="RNASE H DOMAIN-CONTAINING PROTEIN"/>
    <property type="match status" value="1"/>
</dbReference>
<keyword evidence="4" id="KW-1185">Reference proteome</keyword>
<dbReference type="Gene3D" id="3.60.10.10">
    <property type="entry name" value="Endonuclease/exonuclease/phosphatase"/>
    <property type="match status" value="1"/>
</dbReference>
<dbReference type="InterPro" id="IPR005135">
    <property type="entry name" value="Endo/exonuclease/phosphatase"/>
</dbReference>
<feature type="domain" description="Endonuclease/exonuclease/phosphatase" evidence="2">
    <location>
        <begin position="159"/>
        <end position="330"/>
    </location>
</feature>
<dbReference type="Pfam" id="PF03372">
    <property type="entry name" value="Exo_endo_phos"/>
    <property type="match status" value="1"/>
</dbReference>
<evidence type="ECO:0000256" key="1">
    <source>
        <dbReference type="SAM" id="MobiDB-lite"/>
    </source>
</evidence>
<dbReference type="InterPro" id="IPR036691">
    <property type="entry name" value="Endo/exonu/phosph_ase_sf"/>
</dbReference>
<dbReference type="SUPFAM" id="SSF56219">
    <property type="entry name" value="DNase I-like"/>
    <property type="match status" value="1"/>
</dbReference>
<evidence type="ECO:0000259" key="2">
    <source>
        <dbReference type="Pfam" id="PF03372"/>
    </source>
</evidence>
<evidence type="ECO:0000313" key="3">
    <source>
        <dbReference type="EnsemblPlants" id="cds.evm.model.08.232"/>
    </source>
</evidence>
<dbReference type="GO" id="GO:0003824">
    <property type="term" value="F:catalytic activity"/>
    <property type="evidence" value="ECO:0007669"/>
    <property type="project" value="InterPro"/>
</dbReference>
<dbReference type="Proteomes" id="UP000596661">
    <property type="component" value="Chromosome 8"/>
</dbReference>
<organism evidence="3 4">
    <name type="scientific">Cannabis sativa</name>
    <name type="common">Hemp</name>
    <name type="synonym">Marijuana</name>
    <dbReference type="NCBI Taxonomy" id="3483"/>
    <lineage>
        <taxon>Eukaryota</taxon>
        <taxon>Viridiplantae</taxon>
        <taxon>Streptophyta</taxon>
        <taxon>Embryophyta</taxon>
        <taxon>Tracheophyta</taxon>
        <taxon>Spermatophyta</taxon>
        <taxon>Magnoliopsida</taxon>
        <taxon>eudicotyledons</taxon>
        <taxon>Gunneridae</taxon>
        <taxon>Pentapetalae</taxon>
        <taxon>rosids</taxon>
        <taxon>fabids</taxon>
        <taxon>Rosales</taxon>
        <taxon>Cannabaceae</taxon>
        <taxon>Cannabis</taxon>
    </lineage>
</organism>
<dbReference type="EMBL" id="UZAU01000681">
    <property type="status" value="NOT_ANNOTATED_CDS"/>
    <property type="molecule type" value="Genomic_DNA"/>
</dbReference>
<dbReference type="EnsemblPlants" id="evm.model.08.232">
    <property type="protein sequence ID" value="cds.evm.model.08.232"/>
    <property type="gene ID" value="evm.TU.08.232"/>
</dbReference>
<feature type="region of interest" description="Disordered" evidence="1">
    <location>
        <begin position="323"/>
        <end position="342"/>
    </location>
</feature>
<accession>A0A803QAL2</accession>
<protein>
    <recommendedName>
        <fullName evidence="2">Endonuclease/exonuclease/phosphatase domain-containing protein</fullName>
    </recommendedName>
</protein>
<sequence length="367" mass="40938">MHPSNSFPSRSLASTQSFSISSPPTVTDLSQIYILDISLTASNFFATYPPQTPSNFTTTKSHTPVMDISSEKIFTTPSSLVSITSQTNTSAGFCHTSDKKNVKPNCSFKRQHDVLSIRKVLKRCRGTPNLATSSWSVEEGYEPNGSATLVDFDGSINSIAEQSPNVLFIVETKLSSNNVTRFKQSLNFYNGLEAPIVGLKGGLMLLWKDDVDVTLQHYGDTFFDYFMAVADGGLSFYFTGFYGAPDSQNKSAFWLLLKRFAEVTSQNPWLVIGDFNEILSNFNKSGGLLRNEDEINPKSHHLHTPSRIYLSLPLFTARGSGVTTTRSRWPSPKYGGPNRPHPKACNTWKPEWRWFPPFVRTPSKRTS</sequence>
<reference evidence="3" key="1">
    <citation type="submission" date="2018-11" db="EMBL/GenBank/DDBJ databases">
        <authorList>
            <person name="Grassa J C."/>
        </authorList>
    </citation>
    <scope>NUCLEOTIDE SEQUENCE [LARGE SCALE GENOMIC DNA]</scope>
</reference>